<evidence type="ECO:0000259" key="1">
    <source>
        <dbReference type="Pfam" id="PF12697"/>
    </source>
</evidence>
<feature type="domain" description="AB hydrolase-1" evidence="1">
    <location>
        <begin position="3"/>
        <end position="144"/>
    </location>
</feature>
<name>J5EIQ5_9MYCO</name>
<accession>J5EIQ5</accession>
<protein>
    <recommendedName>
        <fullName evidence="1">AB hydrolase-1 domain-containing protein</fullName>
    </recommendedName>
</protein>
<dbReference type="STRING" id="1041522.GCA_002105755_02200"/>
<dbReference type="InterPro" id="IPR029058">
    <property type="entry name" value="AB_hydrolase_fold"/>
</dbReference>
<dbReference type="Proteomes" id="UP000006455">
    <property type="component" value="Unassembled WGS sequence"/>
</dbReference>
<comment type="caution">
    <text evidence="2">The sequence shown here is derived from an EMBL/GenBank/DDBJ whole genome shotgun (WGS) entry which is preliminary data.</text>
</comment>
<dbReference type="InterPro" id="IPR000073">
    <property type="entry name" value="AB_hydrolase_1"/>
</dbReference>
<reference evidence="2 3" key="1">
    <citation type="journal article" date="2011" name="J. Bacteriol.">
        <title>Genome sequence of the Mycobacterium colombiense type strain, CECT 3035.</title>
        <authorList>
            <person name="Gonzalez-Perez M."/>
            <person name="Murcia M.I."/>
            <person name="Landsman D."/>
            <person name="Jordan I.K."/>
            <person name="Marino-Ramirez L."/>
        </authorList>
    </citation>
    <scope>NUCLEOTIDE SEQUENCE [LARGE SCALE GENOMIC DNA]</scope>
    <source>
        <strain evidence="2 3">CECT 3035</strain>
    </source>
</reference>
<dbReference type="SUPFAM" id="SSF53474">
    <property type="entry name" value="alpha/beta-Hydrolases"/>
    <property type="match status" value="1"/>
</dbReference>
<dbReference type="eggNOG" id="COG2267">
    <property type="taxonomic scope" value="Bacteria"/>
</dbReference>
<dbReference type="AlphaFoldDB" id="J5EIQ5"/>
<dbReference type="Gene3D" id="3.40.50.1820">
    <property type="entry name" value="alpha/beta hydrolase"/>
    <property type="match status" value="1"/>
</dbReference>
<evidence type="ECO:0000313" key="3">
    <source>
        <dbReference type="Proteomes" id="UP000006455"/>
    </source>
</evidence>
<dbReference type="GO" id="GO:0003824">
    <property type="term" value="F:catalytic activity"/>
    <property type="evidence" value="ECO:0007669"/>
    <property type="project" value="UniProtKB-ARBA"/>
</dbReference>
<organism evidence="2 3">
    <name type="scientific">Mycobacterium colombiense CECT 3035</name>
    <dbReference type="NCBI Taxonomy" id="1041522"/>
    <lineage>
        <taxon>Bacteria</taxon>
        <taxon>Bacillati</taxon>
        <taxon>Actinomycetota</taxon>
        <taxon>Actinomycetes</taxon>
        <taxon>Mycobacteriales</taxon>
        <taxon>Mycobacteriaceae</taxon>
        <taxon>Mycobacterium</taxon>
        <taxon>Mycobacterium avium complex (MAC)</taxon>
    </lineage>
</organism>
<dbReference type="EMBL" id="AFVW02000002">
    <property type="protein sequence ID" value="EJO89399.1"/>
    <property type="molecule type" value="Genomic_DNA"/>
</dbReference>
<proteinExistence type="predicted"/>
<sequence>MMLLGHSFGAMVALQMAVRPPPMRLVGIDVSGVGTRYADAVLAKNPKTYVADELATRSTRGREDAVDPTPLRISPLPQREPYEALAWSSRVDAIAAAVTVPITITVGEHDRTWINSPEHLGALFVNAKSVALKVQPHSGHNISLGSAARTYHLQAIAFFDNCLIAQ</sequence>
<gene>
    <name evidence="2" type="ORF">MCOL_V204400</name>
</gene>
<evidence type="ECO:0000313" key="2">
    <source>
        <dbReference type="EMBL" id="EJO89399.1"/>
    </source>
</evidence>
<dbReference type="Pfam" id="PF12697">
    <property type="entry name" value="Abhydrolase_6"/>
    <property type="match status" value="1"/>
</dbReference>